<evidence type="ECO:0000313" key="6">
    <source>
        <dbReference type="EMBL" id="CAF4422881.1"/>
    </source>
</evidence>
<reference evidence="3" key="1">
    <citation type="submission" date="2021-02" db="EMBL/GenBank/DDBJ databases">
        <authorList>
            <person name="Nowell W R."/>
        </authorList>
    </citation>
    <scope>NUCLEOTIDE SEQUENCE</scope>
</reference>
<name>A0A818LC65_9BILA</name>
<evidence type="ECO:0000313" key="5">
    <source>
        <dbReference type="EMBL" id="CAF4273667.1"/>
    </source>
</evidence>
<dbReference type="EMBL" id="CAJOBO010001979">
    <property type="protein sequence ID" value="CAF4422881.1"/>
    <property type="molecule type" value="Genomic_DNA"/>
</dbReference>
<keyword evidence="1" id="KW-1133">Transmembrane helix</keyword>
<dbReference type="Proteomes" id="UP000663825">
    <property type="component" value="Unassembled WGS sequence"/>
</dbReference>
<keyword evidence="1" id="KW-0812">Transmembrane</keyword>
<evidence type="ECO:0000256" key="1">
    <source>
        <dbReference type="SAM" id="Phobius"/>
    </source>
</evidence>
<dbReference type="Proteomes" id="UP000663873">
    <property type="component" value="Unassembled WGS sequence"/>
</dbReference>
<dbReference type="EMBL" id="CAJOBP010001311">
    <property type="protein sequence ID" value="CAF4273667.1"/>
    <property type="molecule type" value="Genomic_DNA"/>
</dbReference>
<dbReference type="Proteomes" id="UP000663851">
    <property type="component" value="Unassembled WGS sequence"/>
</dbReference>
<keyword evidence="1" id="KW-0472">Membrane</keyword>
<evidence type="ECO:0000313" key="7">
    <source>
        <dbReference type="Proteomes" id="UP000663872"/>
    </source>
</evidence>
<feature type="transmembrane region" description="Helical" evidence="1">
    <location>
        <begin position="142"/>
        <end position="162"/>
    </location>
</feature>
<dbReference type="OrthoDB" id="10331805at2759"/>
<sequence length="233" mass="25509">MLFQLERKPSLILRSAAVLLSSSLSPSSTNNQQPLTTSDNVLQQIASPNLIPIIVPSDTIQSNSTLITVFSISKSTGDETCDINIVEQPSSIKTKIQMASHYLNFPKSCGIAAFSVSLWMLGVILIRYFGPYWFRTNFGRNVSMASTVPFSYISIYIAEIMFSLHSHEILAAVALGTGIASILDGMAHAWYPSAYENPSLQKTNPHAACCISRYGSGWLLFFVGIILTMAVFI</sequence>
<evidence type="ECO:0000313" key="3">
    <source>
        <dbReference type="EMBL" id="CAF3570461.1"/>
    </source>
</evidence>
<protein>
    <submittedName>
        <fullName evidence="3">Uncharacterized protein</fullName>
    </submittedName>
</protein>
<evidence type="ECO:0000313" key="8">
    <source>
        <dbReference type="Proteomes" id="UP000663873"/>
    </source>
</evidence>
<feature type="transmembrane region" description="Helical" evidence="1">
    <location>
        <begin position="211"/>
        <end position="232"/>
    </location>
</feature>
<proteinExistence type="predicted"/>
<dbReference type="EMBL" id="CAJNYT010003494">
    <property type="protein sequence ID" value="CAF3570461.1"/>
    <property type="molecule type" value="Genomic_DNA"/>
</dbReference>
<organism evidence="3 7">
    <name type="scientific">Rotaria socialis</name>
    <dbReference type="NCBI Taxonomy" id="392032"/>
    <lineage>
        <taxon>Eukaryota</taxon>
        <taxon>Metazoa</taxon>
        <taxon>Spiralia</taxon>
        <taxon>Gnathifera</taxon>
        <taxon>Rotifera</taxon>
        <taxon>Eurotatoria</taxon>
        <taxon>Bdelloidea</taxon>
        <taxon>Philodinida</taxon>
        <taxon>Philodinidae</taxon>
        <taxon>Rotaria</taxon>
    </lineage>
</organism>
<dbReference type="Proteomes" id="UP000663872">
    <property type="component" value="Unassembled WGS sequence"/>
</dbReference>
<dbReference type="EMBL" id="CAJNYD010004120">
    <property type="protein sequence ID" value="CAF3573101.1"/>
    <property type="molecule type" value="Genomic_DNA"/>
</dbReference>
<keyword evidence="8" id="KW-1185">Reference proteome</keyword>
<accession>A0A818LC65</accession>
<dbReference type="EMBL" id="CAJNXB010002465">
    <property type="protein sequence ID" value="CAF3253042.1"/>
    <property type="molecule type" value="Genomic_DNA"/>
</dbReference>
<dbReference type="AlphaFoldDB" id="A0A818LC65"/>
<gene>
    <name evidence="3" type="ORF">GRG538_LOCUS21192</name>
    <name evidence="6" type="ORF">HFQ381_LOCUS21734</name>
    <name evidence="4" type="ORF">LUA448_LOCUS29058</name>
    <name evidence="2" type="ORF">TIS948_LOCUS15327</name>
    <name evidence="5" type="ORF">UJA718_LOCUS10948</name>
</gene>
<evidence type="ECO:0000313" key="4">
    <source>
        <dbReference type="EMBL" id="CAF3573101.1"/>
    </source>
</evidence>
<dbReference type="Proteomes" id="UP000663833">
    <property type="component" value="Unassembled WGS sequence"/>
</dbReference>
<feature type="transmembrane region" description="Helical" evidence="1">
    <location>
        <begin position="169"/>
        <end position="191"/>
    </location>
</feature>
<feature type="transmembrane region" description="Helical" evidence="1">
    <location>
        <begin position="108"/>
        <end position="130"/>
    </location>
</feature>
<evidence type="ECO:0000313" key="2">
    <source>
        <dbReference type="EMBL" id="CAF3253042.1"/>
    </source>
</evidence>
<comment type="caution">
    <text evidence="3">The sequence shown here is derived from an EMBL/GenBank/DDBJ whole genome shotgun (WGS) entry which is preliminary data.</text>
</comment>